<dbReference type="EMBL" id="CP074402">
    <property type="protein sequence ID" value="QVJ03098.1"/>
    <property type="molecule type" value="Genomic_DNA"/>
</dbReference>
<name>A0A975LCS4_9ACTN</name>
<dbReference type="AlphaFoldDB" id="A0A975LCS4"/>
<accession>A0A975LCS4</accession>
<dbReference type="Proteomes" id="UP000682416">
    <property type="component" value="Chromosome"/>
</dbReference>
<keyword evidence="3" id="KW-1185">Reference proteome</keyword>
<gene>
    <name evidence="2" type="ORF">KGD82_13770</name>
</gene>
<evidence type="ECO:0000313" key="2">
    <source>
        <dbReference type="EMBL" id="QVJ03098.1"/>
    </source>
</evidence>
<evidence type="ECO:0000313" key="3">
    <source>
        <dbReference type="Proteomes" id="UP000682416"/>
    </source>
</evidence>
<reference evidence="2" key="1">
    <citation type="submission" date="2021-05" db="EMBL/GenBank/DDBJ databases">
        <authorList>
            <person name="Kaiqin L."/>
            <person name="Jian G."/>
        </authorList>
    </citation>
    <scope>NUCLEOTIDE SEQUENCE</scope>
    <source>
        <strain evidence="2">HDS5</strain>
    </source>
</reference>
<feature type="region of interest" description="Disordered" evidence="1">
    <location>
        <begin position="162"/>
        <end position="181"/>
    </location>
</feature>
<evidence type="ECO:0000256" key="1">
    <source>
        <dbReference type="SAM" id="MobiDB-lite"/>
    </source>
</evidence>
<protein>
    <submittedName>
        <fullName evidence="2">Uncharacterized protein</fullName>
    </submittedName>
</protein>
<dbReference type="KEGG" id="nec:KGD82_13770"/>
<sequence>MNVDWELVVAITAALIAAGALVVAWLTKAAAERSADIASDALEVARESAESSKLSAEAANRSAAAEEKSLQLEEGQAEHRVAHWEIEKVQGSTDRLFGTRKAKIFNTGGEVALSVRVTGERLQSPVEVESVPSGRFVEITYDAGQLEPGAFPVPHGYLVEWERPTPFDGDPKSQLVELPDL</sequence>
<feature type="compositionally biased region" description="Basic and acidic residues" evidence="1">
    <location>
        <begin position="162"/>
        <end position="171"/>
    </location>
</feature>
<proteinExistence type="predicted"/>
<organism evidence="2 3">
    <name type="scientific">Nocardiopsis eucommiae</name>
    <dbReference type="NCBI Taxonomy" id="2831970"/>
    <lineage>
        <taxon>Bacteria</taxon>
        <taxon>Bacillati</taxon>
        <taxon>Actinomycetota</taxon>
        <taxon>Actinomycetes</taxon>
        <taxon>Streptosporangiales</taxon>
        <taxon>Nocardiopsidaceae</taxon>
        <taxon>Nocardiopsis</taxon>
    </lineage>
</organism>